<evidence type="ECO:0000256" key="5">
    <source>
        <dbReference type="RuleBase" id="RU361277"/>
    </source>
</evidence>
<evidence type="ECO:0000256" key="3">
    <source>
        <dbReference type="ARBA" id="ARBA00022833"/>
    </source>
</evidence>
<dbReference type="Pfam" id="PF08240">
    <property type="entry name" value="ADH_N"/>
    <property type="match status" value="1"/>
</dbReference>
<evidence type="ECO:0000256" key="1">
    <source>
        <dbReference type="ARBA" id="ARBA00001947"/>
    </source>
</evidence>
<dbReference type="Gene3D" id="3.90.180.10">
    <property type="entry name" value="Medium-chain alcohol dehydrogenases, catalytic domain"/>
    <property type="match status" value="1"/>
</dbReference>
<evidence type="ECO:0000256" key="2">
    <source>
        <dbReference type="ARBA" id="ARBA00022723"/>
    </source>
</evidence>
<dbReference type="InterPro" id="IPR011032">
    <property type="entry name" value="GroES-like_sf"/>
</dbReference>
<dbReference type="PROSITE" id="PS00059">
    <property type="entry name" value="ADH_ZINC"/>
    <property type="match status" value="1"/>
</dbReference>
<evidence type="ECO:0000259" key="6">
    <source>
        <dbReference type="SMART" id="SM00829"/>
    </source>
</evidence>
<dbReference type="InterPro" id="IPR020843">
    <property type="entry name" value="ER"/>
</dbReference>
<comment type="cofactor">
    <cofactor evidence="1 5">
        <name>Zn(2+)</name>
        <dbReference type="ChEBI" id="CHEBI:29105"/>
    </cofactor>
</comment>
<gene>
    <name evidence="7" type="ORF">OC846_005309</name>
</gene>
<dbReference type="GO" id="GO:0008270">
    <property type="term" value="F:zinc ion binding"/>
    <property type="evidence" value="ECO:0007669"/>
    <property type="project" value="InterPro"/>
</dbReference>
<keyword evidence="2 5" id="KW-0479">Metal-binding</keyword>
<accession>A0AAN6JQ15</accession>
<dbReference type="GO" id="GO:0016616">
    <property type="term" value="F:oxidoreductase activity, acting on the CH-OH group of donors, NAD or NADP as acceptor"/>
    <property type="evidence" value="ECO:0007669"/>
    <property type="project" value="InterPro"/>
</dbReference>
<dbReference type="Pfam" id="PF00107">
    <property type="entry name" value="ADH_zinc_N"/>
    <property type="match status" value="1"/>
</dbReference>
<dbReference type="CDD" id="cd05283">
    <property type="entry name" value="CAD1"/>
    <property type="match status" value="1"/>
</dbReference>
<keyword evidence="3 5" id="KW-0862">Zinc</keyword>
<feature type="domain" description="Enoyl reductase (ER)" evidence="6">
    <location>
        <begin position="22"/>
        <end position="355"/>
    </location>
</feature>
<dbReference type="Gene3D" id="3.40.50.720">
    <property type="entry name" value="NAD(P)-binding Rossmann-like Domain"/>
    <property type="match status" value="1"/>
</dbReference>
<dbReference type="InterPro" id="IPR036291">
    <property type="entry name" value="NAD(P)-bd_dom_sf"/>
</dbReference>
<keyword evidence="4" id="KW-0560">Oxidoreductase</keyword>
<comment type="caution">
    <text evidence="7">The sequence shown here is derived from an EMBL/GenBank/DDBJ whole genome shotgun (WGS) entry which is preliminary data.</text>
</comment>
<comment type="similarity">
    <text evidence="5">Belongs to the zinc-containing alcohol dehydrogenase family.</text>
</comment>
<dbReference type="InterPro" id="IPR047109">
    <property type="entry name" value="CAD-like"/>
</dbReference>
<evidence type="ECO:0000313" key="8">
    <source>
        <dbReference type="Proteomes" id="UP001176517"/>
    </source>
</evidence>
<dbReference type="SUPFAM" id="SSF51735">
    <property type="entry name" value="NAD(P)-binding Rossmann-fold domains"/>
    <property type="match status" value="1"/>
</dbReference>
<evidence type="ECO:0000256" key="4">
    <source>
        <dbReference type="ARBA" id="ARBA00023002"/>
    </source>
</evidence>
<keyword evidence="8" id="KW-1185">Reference proteome</keyword>
<dbReference type="PANTHER" id="PTHR42683">
    <property type="entry name" value="ALDEHYDE REDUCTASE"/>
    <property type="match status" value="1"/>
</dbReference>
<dbReference type="SUPFAM" id="SSF50129">
    <property type="entry name" value="GroES-like"/>
    <property type="match status" value="1"/>
</dbReference>
<dbReference type="InterPro" id="IPR013149">
    <property type="entry name" value="ADH-like_C"/>
</dbReference>
<evidence type="ECO:0000313" key="7">
    <source>
        <dbReference type="EMBL" id="KAK0546336.1"/>
    </source>
</evidence>
<dbReference type="FunFam" id="3.40.50.720:FF:000022">
    <property type="entry name" value="Cinnamyl alcohol dehydrogenase"/>
    <property type="match status" value="1"/>
</dbReference>
<dbReference type="EMBL" id="JAPDMZ010000196">
    <property type="protein sequence ID" value="KAK0546336.1"/>
    <property type="molecule type" value="Genomic_DNA"/>
</dbReference>
<proteinExistence type="inferred from homology"/>
<reference evidence="7" key="1">
    <citation type="journal article" date="2023" name="PhytoFront">
        <title>Draft Genome Resources of Seven Strains of Tilletia horrida, Causal Agent of Kernel Smut of Rice.</title>
        <authorList>
            <person name="Khanal S."/>
            <person name="Antony Babu S."/>
            <person name="Zhou X.G."/>
        </authorList>
    </citation>
    <scope>NUCLEOTIDE SEQUENCE</scope>
    <source>
        <strain evidence="7">TX6</strain>
    </source>
</reference>
<dbReference type="SMART" id="SM00829">
    <property type="entry name" value="PKS_ER"/>
    <property type="match status" value="1"/>
</dbReference>
<organism evidence="7 8">
    <name type="scientific">Tilletia horrida</name>
    <dbReference type="NCBI Taxonomy" id="155126"/>
    <lineage>
        <taxon>Eukaryota</taxon>
        <taxon>Fungi</taxon>
        <taxon>Dikarya</taxon>
        <taxon>Basidiomycota</taxon>
        <taxon>Ustilaginomycotina</taxon>
        <taxon>Exobasidiomycetes</taxon>
        <taxon>Tilletiales</taxon>
        <taxon>Tilletiaceae</taxon>
        <taxon>Tilletia</taxon>
    </lineage>
</organism>
<dbReference type="InterPro" id="IPR002328">
    <property type="entry name" value="ADH_Zn_CS"/>
</dbReference>
<protein>
    <recommendedName>
        <fullName evidence="6">Enoyl reductase (ER) domain-containing protein</fullName>
    </recommendedName>
</protein>
<dbReference type="AlphaFoldDB" id="A0AAN6JQ15"/>
<name>A0AAN6JQ15_9BASI</name>
<sequence length="358" mass="38406">MAQKSDIEFYGWLAKDRNSVKGEMVWEKYEPKKLMPTDVTIKIECCGICASDIHTISGGWGDAKWPLVTGHEIVGTIVELGSEVKDFKLGQRVGVGAQSDSCRKCESCQHNEEPYCIDGPTGTYNSFYKDGSGQSQGGYALYNRAPAHFVIPIPEGLPSTSAAPLCCGGITAYSPLADNGCGQPGVKRIGIVALGGIGHFGVIFAKAMGAEKIVVISHSDSKRELAKKLGATDFVVSTEKDWWKPHAKSLDLIVVTSNQDGMDVAPYVKMLRKGGKSVHIGIPEKPAQPTPIGALVFSGAFVGGSAIGGPKRIAEMLQLAADKKLDFMIETRPMKEANQAVVDMAAGKPRFRYVLVNE</sequence>
<dbReference type="Proteomes" id="UP001176517">
    <property type="component" value="Unassembled WGS sequence"/>
</dbReference>
<dbReference type="InterPro" id="IPR013154">
    <property type="entry name" value="ADH-like_N"/>
</dbReference>